<accession>A0A835FZA6</accession>
<organism evidence="4 5">
    <name type="scientific">Digitaria exilis</name>
    <dbReference type="NCBI Taxonomy" id="1010633"/>
    <lineage>
        <taxon>Eukaryota</taxon>
        <taxon>Viridiplantae</taxon>
        <taxon>Streptophyta</taxon>
        <taxon>Embryophyta</taxon>
        <taxon>Tracheophyta</taxon>
        <taxon>Spermatophyta</taxon>
        <taxon>Magnoliopsida</taxon>
        <taxon>Liliopsida</taxon>
        <taxon>Poales</taxon>
        <taxon>Poaceae</taxon>
        <taxon>PACMAD clade</taxon>
        <taxon>Panicoideae</taxon>
        <taxon>Panicodae</taxon>
        <taxon>Paniceae</taxon>
        <taxon>Anthephorinae</taxon>
        <taxon>Digitaria</taxon>
    </lineage>
</organism>
<dbReference type="AlphaFoldDB" id="A0A835FZA6"/>
<sequence length="133" mass="13861">MPVNILLSSIFGLFFGWILIQVTKAPVKLKGLILGCCSAALCKEKGSPFGAPDACQTYGLAYSSLSLAVPLSERARQLFSLIAGGVDIKKLFAPSTIAVIVGLILGATPLLKKSLIGANAPLRAFQESAELIG</sequence>
<proteinExistence type="predicted"/>
<dbReference type="GO" id="GO:0012505">
    <property type="term" value="C:endomembrane system"/>
    <property type="evidence" value="ECO:0007669"/>
    <property type="project" value="UniProtKB-SubCell"/>
</dbReference>
<comment type="subcellular location">
    <subcellularLocation>
        <location evidence="1">Endomembrane system</location>
    </subcellularLocation>
</comment>
<dbReference type="Proteomes" id="UP000636709">
    <property type="component" value="Unassembled WGS sequence"/>
</dbReference>
<feature type="transmembrane region" description="Helical" evidence="3">
    <location>
        <begin position="91"/>
        <end position="111"/>
    </location>
</feature>
<name>A0A835FZA6_9POAL</name>
<evidence type="ECO:0000256" key="1">
    <source>
        <dbReference type="ARBA" id="ARBA00004308"/>
    </source>
</evidence>
<evidence type="ECO:0000313" key="5">
    <source>
        <dbReference type="Proteomes" id="UP000636709"/>
    </source>
</evidence>
<evidence type="ECO:0000256" key="3">
    <source>
        <dbReference type="SAM" id="Phobius"/>
    </source>
</evidence>
<dbReference type="InterPro" id="IPR045033">
    <property type="entry name" value="PILS1/3/4/5/7"/>
</dbReference>
<keyword evidence="3" id="KW-1133">Transmembrane helix</keyword>
<keyword evidence="3" id="KW-0472">Membrane</keyword>
<comment type="caution">
    <text evidence="4">The sequence shown here is derived from an EMBL/GenBank/DDBJ whole genome shotgun (WGS) entry which is preliminary data.</text>
</comment>
<dbReference type="PANTHER" id="PTHR31651:SF33">
    <property type="entry name" value="PROTEIN PIN-LIKES 1"/>
    <property type="match status" value="1"/>
</dbReference>
<gene>
    <name evidence="4" type="ORF">HU200_000934</name>
</gene>
<keyword evidence="2" id="KW-0813">Transport</keyword>
<dbReference type="GO" id="GO:0080162">
    <property type="term" value="P:endoplasmic reticulum to cytosol auxin transport"/>
    <property type="evidence" value="ECO:0007669"/>
    <property type="project" value="InterPro"/>
</dbReference>
<reference evidence="4" key="1">
    <citation type="submission" date="2020-07" db="EMBL/GenBank/DDBJ databases">
        <title>Genome sequence and genetic diversity analysis of an under-domesticated orphan crop, white fonio (Digitaria exilis).</title>
        <authorList>
            <person name="Bennetzen J.L."/>
            <person name="Chen S."/>
            <person name="Ma X."/>
            <person name="Wang X."/>
            <person name="Yssel A.E.J."/>
            <person name="Chaluvadi S.R."/>
            <person name="Johnson M."/>
            <person name="Gangashetty P."/>
            <person name="Hamidou F."/>
            <person name="Sanogo M.D."/>
            <person name="Zwaenepoel A."/>
            <person name="Wallace J."/>
            <person name="Van De Peer Y."/>
            <person name="Van Deynze A."/>
        </authorList>
    </citation>
    <scope>NUCLEOTIDE SEQUENCE</scope>
    <source>
        <tissue evidence="4">Leaves</tissue>
    </source>
</reference>
<keyword evidence="5" id="KW-1185">Reference proteome</keyword>
<dbReference type="OrthoDB" id="191139at2759"/>
<feature type="transmembrane region" description="Helical" evidence="3">
    <location>
        <begin position="6"/>
        <end position="23"/>
    </location>
</feature>
<dbReference type="PANTHER" id="PTHR31651">
    <property type="match status" value="1"/>
</dbReference>
<evidence type="ECO:0000313" key="4">
    <source>
        <dbReference type="EMBL" id="KAF8780968.1"/>
    </source>
</evidence>
<dbReference type="EMBL" id="JACEFO010000112">
    <property type="protein sequence ID" value="KAF8780968.1"/>
    <property type="molecule type" value="Genomic_DNA"/>
</dbReference>
<protein>
    <submittedName>
        <fullName evidence="4">Uncharacterized protein</fullName>
    </submittedName>
</protein>
<keyword evidence="3" id="KW-0812">Transmembrane</keyword>
<evidence type="ECO:0000256" key="2">
    <source>
        <dbReference type="ARBA" id="ARBA00022448"/>
    </source>
</evidence>